<sequence>MKRVAPRVDKRVVKPVRVAPTPLSRKVSLFPQFCSFVIFTLSL</sequence>
<dbReference type="EMBL" id="AWUE01012390">
    <property type="protein sequence ID" value="OMP09278.1"/>
    <property type="molecule type" value="Genomic_DNA"/>
</dbReference>
<organism evidence="1 2">
    <name type="scientific">Corchorus olitorius</name>
    <dbReference type="NCBI Taxonomy" id="93759"/>
    <lineage>
        <taxon>Eukaryota</taxon>
        <taxon>Viridiplantae</taxon>
        <taxon>Streptophyta</taxon>
        <taxon>Embryophyta</taxon>
        <taxon>Tracheophyta</taxon>
        <taxon>Spermatophyta</taxon>
        <taxon>Magnoliopsida</taxon>
        <taxon>eudicotyledons</taxon>
        <taxon>Gunneridae</taxon>
        <taxon>Pentapetalae</taxon>
        <taxon>rosids</taxon>
        <taxon>malvids</taxon>
        <taxon>Malvales</taxon>
        <taxon>Malvaceae</taxon>
        <taxon>Grewioideae</taxon>
        <taxon>Apeibeae</taxon>
        <taxon>Corchorus</taxon>
    </lineage>
</organism>
<dbReference type="AlphaFoldDB" id="A0A1R3KQH4"/>
<dbReference type="Proteomes" id="UP000187203">
    <property type="component" value="Unassembled WGS sequence"/>
</dbReference>
<name>A0A1R3KQH4_9ROSI</name>
<evidence type="ECO:0000313" key="2">
    <source>
        <dbReference type="Proteomes" id="UP000187203"/>
    </source>
</evidence>
<keyword evidence="2" id="KW-1185">Reference proteome</keyword>
<reference evidence="2" key="1">
    <citation type="submission" date="2013-09" db="EMBL/GenBank/DDBJ databases">
        <title>Corchorus olitorius genome sequencing.</title>
        <authorList>
            <person name="Alam M."/>
            <person name="Haque M.S."/>
            <person name="Islam M.S."/>
            <person name="Emdad E.M."/>
            <person name="Islam M.M."/>
            <person name="Ahmed B."/>
            <person name="Halim A."/>
            <person name="Hossen Q.M.M."/>
            <person name="Hossain M.Z."/>
            <person name="Ahmed R."/>
            <person name="Khan M.M."/>
            <person name="Islam R."/>
            <person name="Rashid M.M."/>
            <person name="Khan S.A."/>
            <person name="Rahman M.S."/>
            <person name="Alam M."/>
            <person name="Yahiya A.S."/>
            <person name="Khan M.S."/>
            <person name="Azam M.S."/>
            <person name="Haque T."/>
            <person name="Lashkar M.Z.H."/>
            <person name="Akhand A.I."/>
            <person name="Morshed G."/>
            <person name="Roy S."/>
            <person name="Uddin K.S."/>
            <person name="Rabeya T."/>
            <person name="Hossain A.S."/>
            <person name="Chowdhury A."/>
            <person name="Snigdha A.R."/>
            <person name="Mortoza M.S."/>
            <person name="Matin S.A."/>
            <person name="Hoque S.M.E."/>
            <person name="Islam M.K."/>
            <person name="Roy D.K."/>
            <person name="Haider R."/>
            <person name="Moosa M.M."/>
            <person name="Elias S.M."/>
            <person name="Hasan A.M."/>
            <person name="Jahan S."/>
            <person name="Shafiuddin M."/>
            <person name="Mahmood N."/>
            <person name="Shommy N.S."/>
        </authorList>
    </citation>
    <scope>NUCLEOTIDE SEQUENCE [LARGE SCALE GENOMIC DNA]</scope>
    <source>
        <strain evidence="2">cv. O-4</strain>
    </source>
</reference>
<gene>
    <name evidence="1" type="ORF">COLO4_05631</name>
</gene>
<evidence type="ECO:0000313" key="1">
    <source>
        <dbReference type="EMBL" id="OMP09278.1"/>
    </source>
</evidence>
<protein>
    <submittedName>
        <fullName evidence="1">Uncharacterized protein</fullName>
    </submittedName>
</protein>
<proteinExistence type="predicted"/>
<accession>A0A1R3KQH4</accession>
<comment type="caution">
    <text evidence="1">The sequence shown here is derived from an EMBL/GenBank/DDBJ whole genome shotgun (WGS) entry which is preliminary data.</text>
</comment>